<proteinExistence type="inferred from homology"/>
<organism evidence="7 8">
    <name type="scientific">Heterobasidion irregulare (strain TC 32-1)</name>
    <dbReference type="NCBI Taxonomy" id="747525"/>
    <lineage>
        <taxon>Eukaryota</taxon>
        <taxon>Fungi</taxon>
        <taxon>Dikarya</taxon>
        <taxon>Basidiomycota</taxon>
        <taxon>Agaricomycotina</taxon>
        <taxon>Agaricomycetes</taxon>
        <taxon>Russulales</taxon>
        <taxon>Bondarzewiaceae</taxon>
        <taxon>Heterobasidion</taxon>
        <taxon>Heterobasidion annosum species complex</taxon>
    </lineage>
</organism>
<dbReference type="KEGG" id="hir:HETIRDRAFT_478048"/>
<feature type="domain" description="FAD-binding" evidence="6">
    <location>
        <begin position="4"/>
        <end position="351"/>
    </location>
</feature>
<dbReference type="GeneID" id="20677797"/>
<accession>W4JYX4</accession>
<dbReference type="InParanoid" id="W4JYX4"/>
<dbReference type="InterPro" id="IPR050641">
    <property type="entry name" value="RIFMO-like"/>
</dbReference>
<sequence>MSSTDVLIIGSGPTGLVCALTLAQNGISVRVVEKLSDYPAGQRGAGIMPRTLEIYHFLGVLDDIKELGTPFMDLKEYDADGHPVKTFSMIPYQGPTPNIPERDALALGQDAACGVLRNHLKKYGVEVELETELVGFEQHDDHVTATLVKKQTTSVENVKYLIGADGAKGIVRKLLGLEFLGETRDKMHVLIGDIEIEGLDNAHWHKFGEMPHNSVMLRPTNRFKENIFFLTCTGLTFDIEKALEDHDYIAKHIHDITKRPNLKIGRMESLANYRPNIRMVSTFQQGRIFVAGDAAHVHSATGGQGMNSSVMDAFNLGWKLALVLKNLSTPSLLASYTEERLPVIKEMLDRTTALLNITVNPNRKATDARPWQRSSSLNQLGVHYRWSSFVRDELNAEEQVPAQENSSTYVVGEGERLHAGDRAHDASELVSLETGKHKRLFDIYGADHHTIIIFTNQSQDAVSVVKALARYSKDAVRSVVVYPQSSLQSAVDGVDFTLIDKRGHAYSAYPTTPGETIIAIVRPDGVVGGIVRGADGLEKYFSKIFAA</sequence>
<evidence type="ECO:0000313" key="8">
    <source>
        <dbReference type="Proteomes" id="UP000030671"/>
    </source>
</evidence>
<keyword evidence="5" id="KW-0560">Oxidoreductase</keyword>
<dbReference type="GO" id="GO:0071949">
    <property type="term" value="F:FAD binding"/>
    <property type="evidence" value="ECO:0007669"/>
    <property type="project" value="InterPro"/>
</dbReference>
<dbReference type="InterPro" id="IPR036188">
    <property type="entry name" value="FAD/NAD-bd_sf"/>
</dbReference>
<dbReference type="RefSeq" id="XP_009549078.1">
    <property type="nucleotide sequence ID" value="XM_009550783.1"/>
</dbReference>
<keyword evidence="8" id="KW-1185">Reference proteome</keyword>
<dbReference type="InterPro" id="IPR038220">
    <property type="entry name" value="PHOX_C_sf"/>
</dbReference>
<dbReference type="Pfam" id="PF01494">
    <property type="entry name" value="FAD_binding_3"/>
    <property type="match status" value="1"/>
</dbReference>
<evidence type="ECO:0000256" key="3">
    <source>
        <dbReference type="ARBA" id="ARBA00022630"/>
    </source>
</evidence>
<keyword evidence="4" id="KW-0274">FAD</keyword>
<dbReference type="Gene3D" id="3.50.50.60">
    <property type="entry name" value="FAD/NAD(P)-binding domain"/>
    <property type="match status" value="1"/>
</dbReference>
<evidence type="ECO:0000259" key="6">
    <source>
        <dbReference type="Pfam" id="PF01494"/>
    </source>
</evidence>
<dbReference type="EMBL" id="KI925461">
    <property type="protein sequence ID" value="ETW78767.1"/>
    <property type="molecule type" value="Genomic_DNA"/>
</dbReference>
<dbReference type="InterPro" id="IPR036249">
    <property type="entry name" value="Thioredoxin-like_sf"/>
</dbReference>
<evidence type="ECO:0000256" key="4">
    <source>
        <dbReference type="ARBA" id="ARBA00022827"/>
    </source>
</evidence>
<name>W4JYX4_HETIT</name>
<keyword evidence="3" id="KW-0285">Flavoprotein</keyword>
<evidence type="ECO:0000256" key="5">
    <source>
        <dbReference type="ARBA" id="ARBA00023002"/>
    </source>
</evidence>
<evidence type="ECO:0000313" key="7">
    <source>
        <dbReference type="EMBL" id="ETW78767.1"/>
    </source>
</evidence>
<evidence type="ECO:0000256" key="2">
    <source>
        <dbReference type="ARBA" id="ARBA00007801"/>
    </source>
</evidence>
<dbReference type="eggNOG" id="KOG3855">
    <property type="taxonomic scope" value="Eukaryota"/>
</dbReference>
<comment type="similarity">
    <text evidence="2">Belongs to the PheA/TfdB FAD monooxygenase family.</text>
</comment>
<reference evidence="7 8" key="1">
    <citation type="journal article" date="2012" name="New Phytol.">
        <title>Insight into trade-off between wood decay and parasitism from the genome of a fungal forest pathogen.</title>
        <authorList>
            <person name="Olson A."/>
            <person name="Aerts A."/>
            <person name="Asiegbu F."/>
            <person name="Belbahri L."/>
            <person name="Bouzid O."/>
            <person name="Broberg A."/>
            <person name="Canback B."/>
            <person name="Coutinho P.M."/>
            <person name="Cullen D."/>
            <person name="Dalman K."/>
            <person name="Deflorio G."/>
            <person name="van Diepen L.T."/>
            <person name="Dunand C."/>
            <person name="Duplessis S."/>
            <person name="Durling M."/>
            <person name="Gonthier P."/>
            <person name="Grimwood J."/>
            <person name="Fossdal C.G."/>
            <person name="Hansson D."/>
            <person name="Henrissat B."/>
            <person name="Hietala A."/>
            <person name="Himmelstrand K."/>
            <person name="Hoffmeister D."/>
            <person name="Hogberg N."/>
            <person name="James T.Y."/>
            <person name="Karlsson M."/>
            <person name="Kohler A."/>
            <person name="Kues U."/>
            <person name="Lee Y.H."/>
            <person name="Lin Y.C."/>
            <person name="Lind M."/>
            <person name="Lindquist E."/>
            <person name="Lombard V."/>
            <person name="Lucas S."/>
            <person name="Lunden K."/>
            <person name="Morin E."/>
            <person name="Murat C."/>
            <person name="Park J."/>
            <person name="Raffaello T."/>
            <person name="Rouze P."/>
            <person name="Salamov A."/>
            <person name="Schmutz J."/>
            <person name="Solheim H."/>
            <person name="Stahlberg J."/>
            <person name="Velez H."/>
            <person name="de Vries R.P."/>
            <person name="Wiebenga A."/>
            <person name="Woodward S."/>
            <person name="Yakovlev I."/>
            <person name="Garbelotto M."/>
            <person name="Martin F."/>
            <person name="Grigoriev I.V."/>
            <person name="Stenlid J."/>
        </authorList>
    </citation>
    <scope>NUCLEOTIDE SEQUENCE [LARGE SCALE GENOMIC DNA]</scope>
    <source>
        <strain evidence="7 8">TC 32-1</strain>
    </source>
</reference>
<dbReference type="AlphaFoldDB" id="W4JYX4"/>
<protein>
    <recommendedName>
        <fullName evidence="6">FAD-binding domain-containing protein</fullName>
    </recommendedName>
</protein>
<dbReference type="GO" id="GO:0016709">
    <property type="term" value="F:oxidoreductase activity, acting on paired donors, with incorporation or reduction of molecular oxygen, NAD(P)H as one donor, and incorporation of one atom of oxygen"/>
    <property type="evidence" value="ECO:0007669"/>
    <property type="project" value="UniProtKB-ARBA"/>
</dbReference>
<dbReference type="SUPFAM" id="SSF51905">
    <property type="entry name" value="FAD/NAD(P)-binding domain"/>
    <property type="match status" value="1"/>
</dbReference>
<dbReference type="HOGENOM" id="CLU_009665_20_3_1"/>
<dbReference type="PANTHER" id="PTHR43004:SF19">
    <property type="entry name" value="BINDING MONOOXYGENASE, PUTATIVE (JCVI)-RELATED"/>
    <property type="match status" value="1"/>
</dbReference>
<dbReference type="PANTHER" id="PTHR43004">
    <property type="entry name" value="TRK SYSTEM POTASSIUM UPTAKE PROTEIN"/>
    <property type="match status" value="1"/>
</dbReference>
<dbReference type="Gene3D" id="3.40.30.20">
    <property type="match status" value="1"/>
</dbReference>
<evidence type="ECO:0000256" key="1">
    <source>
        <dbReference type="ARBA" id="ARBA00001974"/>
    </source>
</evidence>
<gene>
    <name evidence="7" type="ORF">HETIRDRAFT_478048</name>
</gene>
<dbReference type="Gene3D" id="3.30.70.2450">
    <property type="match status" value="1"/>
</dbReference>
<dbReference type="PRINTS" id="PR00420">
    <property type="entry name" value="RNGMNOXGNASE"/>
</dbReference>
<dbReference type="OrthoDB" id="2690153at2759"/>
<dbReference type="SUPFAM" id="SSF52833">
    <property type="entry name" value="Thioredoxin-like"/>
    <property type="match status" value="1"/>
</dbReference>
<comment type="cofactor">
    <cofactor evidence="1">
        <name>FAD</name>
        <dbReference type="ChEBI" id="CHEBI:57692"/>
    </cofactor>
</comment>
<dbReference type="Proteomes" id="UP000030671">
    <property type="component" value="Unassembled WGS sequence"/>
</dbReference>
<dbReference type="InterPro" id="IPR002938">
    <property type="entry name" value="FAD-bd"/>
</dbReference>